<dbReference type="GO" id="GO:0004518">
    <property type="term" value="F:nuclease activity"/>
    <property type="evidence" value="ECO:0007669"/>
    <property type="project" value="UniProtKB-KW"/>
</dbReference>
<keyword evidence="7" id="KW-0539">Nucleus</keyword>
<dbReference type="PANTHER" id="PTHR22930:SF293">
    <property type="entry name" value="PROTEIN ALP1-LIKE"/>
    <property type="match status" value="1"/>
</dbReference>
<dbReference type="AlphaFoldDB" id="A0A5D3C2P1"/>
<keyword evidence="4" id="KW-0540">Nuclease</keyword>
<comment type="caution">
    <text evidence="9">The sequence shown here is derived from an EMBL/GenBank/DDBJ whole genome shotgun (WGS) entry which is preliminary data.</text>
</comment>
<protein>
    <submittedName>
        <fullName evidence="9">Putative nuclease HARBI1</fullName>
    </submittedName>
</protein>
<evidence type="ECO:0000256" key="6">
    <source>
        <dbReference type="ARBA" id="ARBA00022801"/>
    </source>
</evidence>
<dbReference type="GO" id="GO:0046872">
    <property type="term" value="F:metal ion binding"/>
    <property type="evidence" value="ECO:0007669"/>
    <property type="project" value="UniProtKB-KW"/>
</dbReference>
<organism evidence="9 10">
    <name type="scientific">Cucumis melo var. makuwa</name>
    <name type="common">Oriental melon</name>
    <dbReference type="NCBI Taxonomy" id="1194695"/>
    <lineage>
        <taxon>Eukaryota</taxon>
        <taxon>Viridiplantae</taxon>
        <taxon>Streptophyta</taxon>
        <taxon>Embryophyta</taxon>
        <taxon>Tracheophyta</taxon>
        <taxon>Spermatophyta</taxon>
        <taxon>Magnoliopsida</taxon>
        <taxon>eudicotyledons</taxon>
        <taxon>Gunneridae</taxon>
        <taxon>Pentapetalae</taxon>
        <taxon>rosids</taxon>
        <taxon>fabids</taxon>
        <taxon>Cucurbitales</taxon>
        <taxon>Cucurbitaceae</taxon>
        <taxon>Benincaseae</taxon>
        <taxon>Cucumis</taxon>
    </lineage>
</organism>
<evidence type="ECO:0000256" key="4">
    <source>
        <dbReference type="ARBA" id="ARBA00022722"/>
    </source>
</evidence>
<dbReference type="EMBL" id="SSTD01013865">
    <property type="protein sequence ID" value="TYK05462.1"/>
    <property type="molecule type" value="Genomic_DNA"/>
</dbReference>
<evidence type="ECO:0000313" key="10">
    <source>
        <dbReference type="Proteomes" id="UP000321947"/>
    </source>
</evidence>
<accession>A0A5D3C2P1</accession>
<sequence>MDSRILRDAISRPNGLKVPKGYQNAEGFLAPYRGQRYHLQEWRGVRNAPITLKKFFNMKHSSAQNVIERTFELLKGRWEILQGKLHYPIQVQCRTIMACCLLYNLIYRKMSNANILEDEDKGDLTYANTDAKGFLNKPFPHYDELSYVFEKDREIRARAEMFSDIESNVPGPSDGVQAKNILDMEFLATCRPRMNMSPDMDCMAGQSGLLSLKFELYIGDWFEKFRLLGTQLVISRLGMRWVSRRHASFWSHEVASEVMREI</sequence>
<dbReference type="InterPro" id="IPR027806">
    <property type="entry name" value="HARBI1_dom"/>
</dbReference>
<evidence type="ECO:0000256" key="7">
    <source>
        <dbReference type="ARBA" id="ARBA00023242"/>
    </source>
</evidence>
<name>A0A5D3C2P1_CUCMM</name>
<reference evidence="9 10" key="1">
    <citation type="submission" date="2019-08" db="EMBL/GenBank/DDBJ databases">
        <title>Draft genome sequences of two oriental melons (Cucumis melo L. var makuwa).</title>
        <authorList>
            <person name="Kwon S.-Y."/>
        </authorList>
    </citation>
    <scope>NUCLEOTIDE SEQUENCE [LARGE SCALE GENOMIC DNA]</scope>
    <source>
        <strain evidence="10">cv. Chang Bougi</strain>
        <tissue evidence="9">Leaf</tissue>
    </source>
</reference>
<comment type="subcellular location">
    <subcellularLocation>
        <location evidence="2">Nucleus</location>
    </subcellularLocation>
</comment>
<dbReference type="InterPro" id="IPR045249">
    <property type="entry name" value="HARBI1-like"/>
</dbReference>
<evidence type="ECO:0000313" key="9">
    <source>
        <dbReference type="EMBL" id="TYK05462.1"/>
    </source>
</evidence>
<evidence type="ECO:0000256" key="1">
    <source>
        <dbReference type="ARBA" id="ARBA00001968"/>
    </source>
</evidence>
<feature type="domain" description="DDE Tnp4" evidence="8">
    <location>
        <begin position="20"/>
        <end position="104"/>
    </location>
</feature>
<evidence type="ECO:0000256" key="5">
    <source>
        <dbReference type="ARBA" id="ARBA00022723"/>
    </source>
</evidence>
<evidence type="ECO:0000256" key="2">
    <source>
        <dbReference type="ARBA" id="ARBA00004123"/>
    </source>
</evidence>
<dbReference type="Proteomes" id="UP000321947">
    <property type="component" value="Unassembled WGS sequence"/>
</dbReference>
<evidence type="ECO:0000256" key="3">
    <source>
        <dbReference type="ARBA" id="ARBA00006958"/>
    </source>
</evidence>
<comment type="cofactor">
    <cofactor evidence="1">
        <name>a divalent metal cation</name>
        <dbReference type="ChEBI" id="CHEBI:60240"/>
    </cofactor>
</comment>
<evidence type="ECO:0000259" key="8">
    <source>
        <dbReference type="Pfam" id="PF13359"/>
    </source>
</evidence>
<dbReference type="Pfam" id="PF13359">
    <property type="entry name" value="DDE_Tnp_4"/>
    <property type="match status" value="1"/>
</dbReference>
<keyword evidence="6" id="KW-0378">Hydrolase</keyword>
<keyword evidence="5" id="KW-0479">Metal-binding</keyword>
<comment type="similarity">
    <text evidence="3">Belongs to the HARBI1 family.</text>
</comment>
<gene>
    <name evidence="9" type="ORF">E5676_scaffold83G001670</name>
</gene>
<dbReference type="GO" id="GO:0016787">
    <property type="term" value="F:hydrolase activity"/>
    <property type="evidence" value="ECO:0007669"/>
    <property type="project" value="UniProtKB-KW"/>
</dbReference>
<dbReference type="PANTHER" id="PTHR22930">
    <property type="match status" value="1"/>
</dbReference>
<proteinExistence type="inferred from homology"/>
<dbReference type="GO" id="GO:0005634">
    <property type="term" value="C:nucleus"/>
    <property type="evidence" value="ECO:0007669"/>
    <property type="project" value="UniProtKB-SubCell"/>
</dbReference>